<dbReference type="STRING" id="312017.Q23CX7"/>
<organism evidence="4 5">
    <name type="scientific">Tetrahymena thermophila (strain SB210)</name>
    <dbReference type="NCBI Taxonomy" id="312017"/>
    <lineage>
        <taxon>Eukaryota</taxon>
        <taxon>Sar</taxon>
        <taxon>Alveolata</taxon>
        <taxon>Ciliophora</taxon>
        <taxon>Intramacronucleata</taxon>
        <taxon>Oligohymenophorea</taxon>
        <taxon>Hymenostomatida</taxon>
        <taxon>Tetrahymenina</taxon>
        <taxon>Tetrahymenidae</taxon>
        <taxon>Tetrahymena</taxon>
    </lineage>
</organism>
<dbReference type="PANTHER" id="PTHR11941:SF171">
    <property type="entry name" value="SD19268P"/>
    <property type="match status" value="1"/>
</dbReference>
<dbReference type="HOGENOM" id="CLU_009834_7_6_1"/>
<dbReference type="InterPro" id="IPR014748">
    <property type="entry name" value="Enoyl-CoA_hydra_C"/>
</dbReference>
<evidence type="ECO:0000256" key="1">
    <source>
        <dbReference type="ARBA" id="ARBA00005254"/>
    </source>
</evidence>
<dbReference type="SUPFAM" id="SSF52096">
    <property type="entry name" value="ClpP/crotonase"/>
    <property type="match status" value="1"/>
</dbReference>
<reference evidence="5" key="1">
    <citation type="journal article" date="2006" name="PLoS Biol.">
        <title>Macronuclear genome sequence of the ciliate Tetrahymena thermophila, a model eukaryote.</title>
        <authorList>
            <person name="Eisen J.A."/>
            <person name="Coyne R.S."/>
            <person name="Wu M."/>
            <person name="Wu D."/>
            <person name="Thiagarajan M."/>
            <person name="Wortman J.R."/>
            <person name="Badger J.H."/>
            <person name="Ren Q."/>
            <person name="Amedeo P."/>
            <person name="Jones K.M."/>
            <person name="Tallon L.J."/>
            <person name="Delcher A.L."/>
            <person name="Salzberg S.L."/>
            <person name="Silva J.C."/>
            <person name="Haas B.J."/>
            <person name="Majoros W.H."/>
            <person name="Farzad M."/>
            <person name="Carlton J.M."/>
            <person name="Smith R.K. Jr."/>
            <person name="Garg J."/>
            <person name="Pearlman R.E."/>
            <person name="Karrer K.M."/>
            <person name="Sun L."/>
            <person name="Manning G."/>
            <person name="Elde N.C."/>
            <person name="Turkewitz A.P."/>
            <person name="Asai D.J."/>
            <person name="Wilkes D.E."/>
            <person name="Wang Y."/>
            <person name="Cai H."/>
            <person name="Collins K."/>
            <person name="Stewart B.A."/>
            <person name="Lee S.R."/>
            <person name="Wilamowska K."/>
            <person name="Weinberg Z."/>
            <person name="Ruzzo W.L."/>
            <person name="Wloga D."/>
            <person name="Gaertig J."/>
            <person name="Frankel J."/>
            <person name="Tsao C.-C."/>
            <person name="Gorovsky M.A."/>
            <person name="Keeling P.J."/>
            <person name="Waller R.F."/>
            <person name="Patron N.J."/>
            <person name="Cherry J.M."/>
            <person name="Stover N.A."/>
            <person name="Krieger C.J."/>
            <person name="del Toro C."/>
            <person name="Ryder H.F."/>
            <person name="Williamson S.C."/>
            <person name="Barbeau R.A."/>
            <person name="Hamilton E.P."/>
            <person name="Orias E."/>
        </authorList>
    </citation>
    <scope>NUCLEOTIDE SEQUENCE [LARGE SCALE GENOMIC DNA]</scope>
    <source>
        <strain evidence="5">SB210</strain>
    </source>
</reference>
<dbReference type="Gene3D" id="1.10.12.10">
    <property type="entry name" value="Lyase 2-enoyl-coa Hydratase, Chain A, domain 2"/>
    <property type="match status" value="1"/>
</dbReference>
<protein>
    <submittedName>
        <fullName evidence="4">Enoyl-CoA hydratase/delta3,5-delta2,4-dienoyl-CoA isomerase</fullName>
    </submittedName>
</protein>
<dbReference type="CDD" id="cd06558">
    <property type="entry name" value="crotonase-like"/>
    <property type="match status" value="1"/>
</dbReference>
<dbReference type="FunFam" id="1.10.12.10:FF:000001">
    <property type="entry name" value="Probable enoyl-CoA hydratase, mitochondrial"/>
    <property type="match status" value="1"/>
</dbReference>
<sequence length="326" mass="35967">MTTENSDKQDKDTQNQLFLIDKLDTFNNQNQIKNYQKLQLIIYKKKRKQMLNRVLRKFFSSGVERQCTISYLDGKNQGVALVELNNPSKRNALSNKLVADLKEIIHELNSNSNIRVGILRSKTPGMFCAGADLKERLGLSNFQTELLVENLRNTFDALYRVPVPMIAAIDGPALGGGLEMAISCDIRIATKKSLLGLPETALAIIPGAGGTQKLPRLIGVAKAKELIFTAAKLSPQEALELGILNYVEEDYDSAYNKALTIAELILKNGPIGVRAAKAAINLGSEVDLKTGLEIEKMQYTKVANSEDRIEGLKAFAEKRSPVYKGI</sequence>
<dbReference type="KEGG" id="tet:TTHERM_00052130"/>
<dbReference type="InterPro" id="IPR029045">
    <property type="entry name" value="ClpP/crotonase-like_dom_sf"/>
</dbReference>
<dbReference type="PANTHER" id="PTHR11941">
    <property type="entry name" value="ENOYL-COA HYDRATASE-RELATED"/>
    <property type="match status" value="1"/>
</dbReference>
<dbReference type="GO" id="GO:0005739">
    <property type="term" value="C:mitochondrion"/>
    <property type="evidence" value="ECO:0007669"/>
    <property type="project" value="TreeGrafter"/>
</dbReference>
<evidence type="ECO:0000256" key="3">
    <source>
        <dbReference type="RuleBase" id="RU003707"/>
    </source>
</evidence>
<dbReference type="InterPro" id="IPR018376">
    <property type="entry name" value="Enoyl-CoA_hyd/isom_CS"/>
</dbReference>
<dbReference type="Pfam" id="PF00378">
    <property type="entry name" value="ECH_1"/>
    <property type="match status" value="1"/>
</dbReference>
<dbReference type="OrthoDB" id="410701at2759"/>
<comment type="similarity">
    <text evidence="1 3">Belongs to the enoyl-CoA hydratase/isomerase family.</text>
</comment>
<dbReference type="FunFam" id="3.90.226.10:FF:000009">
    <property type="entry name" value="Carnitinyl-CoA dehydratase"/>
    <property type="match status" value="1"/>
</dbReference>
<dbReference type="GO" id="GO:0006635">
    <property type="term" value="P:fatty acid beta-oxidation"/>
    <property type="evidence" value="ECO:0007669"/>
    <property type="project" value="TreeGrafter"/>
</dbReference>
<keyword evidence="4" id="KW-0413">Isomerase</keyword>
<dbReference type="Proteomes" id="UP000009168">
    <property type="component" value="Unassembled WGS sequence"/>
</dbReference>
<dbReference type="RefSeq" id="XP_001014909.2">
    <property type="nucleotide sequence ID" value="XM_001014909.2"/>
</dbReference>
<name>Q23CX7_TETTS</name>
<keyword evidence="5" id="KW-1185">Reference proteome</keyword>
<dbReference type="GO" id="GO:0016836">
    <property type="term" value="F:hydro-lyase activity"/>
    <property type="evidence" value="ECO:0007669"/>
    <property type="project" value="UniProtKB-ARBA"/>
</dbReference>
<proteinExistence type="inferred from homology"/>
<dbReference type="PROSITE" id="PS00166">
    <property type="entry name" value="ENOYL_COA_HYDRATASE"/>
    <property type="match status" value="1"/>
</dbReference>
<evidence type="ECO:0000313" key="5">
    <source>
        <dbReference type="Proteomes" id="UP000009168"/>
    </source>
</evidence>
<dbReference type="InParanoid" id="Q23CX7"/>
<keyword evidence="2" id="KW-0456">Lyase</keyword>
<evidence type="ECO:0000256" key="2">
    <source>
        <dbReference type="ARBA" id="ARBA00023239"/>
    </source>
</evidence>
<dbReference type="AlphaFoldDB" id="Q23CX7"/>
<accession>Q23CX7</accession>
<dbReference type="Gene3D" id="3.90.226.10">
    <property type="entry name" value="2-enoyl-CoA Hydratase, Chain A, domain 1"/>
    <property type="match status" value="1"/>
</dbReference>
<dbReference type="GO" id="GO:0016853">
    <property type="term" value="F:isomerase activity"/>
    <property type="evidence" value="ECO:0007669"/>
    <property type="project" value="UniProtKB-KW"/>
</dbReference>
<evidence type="ECO:0000313" key="4">
    <source>
        <dbReference type="EMBL" id="EAR94390.2"/>
    </source>
</evidence>
<dbReference type="InterPro" id="IPR001753">
    <property type="entry name" value="Enoyl-CoA_hydra/iso"/>
</dbReference>
<gene>
    <name evidence="4" type="ORF">TTHERM_00052130</name>
</gene>
<dbReference type="eggNOG" id="KOG1679">
    <property type="taxonomic scope" value="Eukaryota"/>
</dbReference>
<dbReference type="EMBL" id="GG662712">
    <property type="protein sequence ID" value="EAR94390.2"/>
    <property type="molecule type" value="Genomic_DNA"/>
</dbReference>
<dbReference type="GeneID" id="7827102"/>